<dbReference type="NCBIfam" id="TIGR00043">
    <property type="entry name" value="rRNA maturation RNase YbeY"/>
    <property type="match status" value="1"/>
</dbReference>
<dbReference type="RefSeq" id="WP_114797261.1">
    <property type="nucleotide sequence ID" value="NZ_QQZY01000009.1"/>
</dbReference>
<evidence type="ECO:0000256" key="7">
    <source>
        <dbReference type="ARBA" id="ARBA00022801"/>
    </source>
</evidence>
<protein>
    <recommendedName>
        <fullName evidence="9">Endoribonuclease YbeY</fullName>
        <ecNumber evidence="9">3.1.-.-</ecNumber>
    </recommendedName>
</protein>
<evidence type="ECO:0000256" key="1">
    <source>
        <dbReference type="ARBA" id="ARBA00010875"/>
    </source>
</evidence>
<comment type="function">
    <text evidence="9">Single strand-specific metallo-endoribonuclease involved in late-stage 70S ribosome quality control and in maturation of the 3' terminus of the 16S rRNA.</text>
</comment>
<comment type="similarity">
    <text evidence="1 9">Belongs to the endoribonuclease YbeY family.</text>
</comment>
<proteinExistence type="inferred from homology"/>
<keyword evidence="2 9" id="KW-0690">Ribosome biogenesis</keyword>
<accession>A0A7M2YVG9</accession>
<keyword evidence="5 9" id="KW-0479">Metal-binding</keyword>
<evidence type="ECO:0000256" key="6">
    <source>
        <dbReference type="ARBA" id="ARBA00022759"/>
    </source>
</evidence>
<evidence type="ECO:0000256" key="3">
    <source>
        <dbReference type="ARBA" id="ARBA00022552"/>
    </source>
</evidence>
<keyword evidence="11" id="KW-1185">Reference proteome</keyword>
<evidence type="ECO:0000256" key="8">
    <source>
        <dbReference type="ARBA" id="ARBA00022833"/>
    </source>
</evidence>
<keyword evidence="6 9" id="KW-0255">Endonuclease</keyword>
<dbReference type="HAMAP" id="MF_00009">
    <property type="entry name" value="Endoribonucl_YbeY"/>
    <property type="match status" value="1"/>
</dbReference>
<dbReference type="EC" id="3.1.-.-" evidence="9"/>
<name>A0A7M2YVG9_9ACTN</name>
<dbReference type="OrthoDB" id="9807740at2"/>
<sequence length="128" mass="13744">MIDVEVDNRSGVAVDAAAAVALARRVLAEEGIEQAELGIAFVGPDEIRALKAEHLGVDEATDVLSFPIDGRDELPEGVPRALGDVVVCPQVVGDEWRWPLVHGLLHLLGYGHGREMESRERALLGMTA</sequence>
<evidence type="ECO:0000256" key="4">
    <source>
        <dbReference type="ARBA" id="ARBA00022722"/>
    </source>
</evidence>
<dbReference type="EMBL" id="QQZY01000009">
    <property type="protein sequence ID" value="RDI73418.1"/>
    <property type="molecule type" value="Genomic_DNA"/>
</dbReference>
<feature type="binding site" evidence="9">
    <location>
        <position position="102"/>
    </location>
    <ligand>
        <name>Zn(2+)</name>
        <dbReference type="ChEBI" id="CHEBI:29105"/>
        <note>catalytic</note>
    </ligand>
</feature>
<evidence type="ECO:0000313" key="10">
    <source>
        <dbReference type="EMBL" id="RDI73418.1"/>
    </source>
</evidence>
<keyword evidence="8 9" id="KW-0862">Zinc</keyword>
<dbReference type="Pfam" id="PF02130">
    <property type="entry name" value="YbeY"/>
    <property type="match status" value="1"/>
</dbReference>
<keyword evidence="4 9" id="KW-0540">Nuclease</keyword>
<dbReference type="PROSITE" id="PS01306">
    <property type="entry name" value="UPF0054"/>
    <property type="match status" value="1"/>
</dbReference>
<keyword evidence="3 9" id="KW-0698">rRNA processing</keyword>
<dbReference type="PANTHER" id="PTHR46986:SF1">
    <property type="entry name" value="ENDORIBONUCLEASE YBEY, CHLOROPLASTIC"/>
    <property type="match status" value="1"/>
</dbReference>
<dbReference type="InterPro" id="IPR023091">
    <property type="entry name" value="MetalPrtase_cat_dom_sf_prd"/>
</dbReference>
<organism evidence="10 11">
    <name type="scientific">Gaiella occulta</name>
    <dbReference type="NCBI Taxonomy" id="1002870"/>
    <lineage>
        <taxon>Bacteria</taxon>
        <taxon>Bacillati</taxon>
        <taxon>Actinomycetota</taxon>
        <taxon>Thermoleophilia</taxon>
        <taxon>Gaiellales</taxon>
        <taxon>Gaiellaceae</taxon>
        <taxon>Gaiella</taxon>
    </lineage>
</organism>
<evidence type="ECO:0000256" key="5">
    <source>
        <dbReference type="ARBA" id="ARBA00022723"/>
    </source>
</evidence>
<dbReference type="InterPro" id="IPR002036">
    <property type="entry name" value="YbeY"/>
</dbReference>
<dbReference type="Proteomes" id="UP000254134">
    <property type="component" value="Unassembled WGS sequence"/>
</dbReference>
<evidence type="ECO:0000256" key="2">
    <source>
        <dbReference type="ARBA" id="ARBA00022517"/>
    </source>
</evidence>
<dbReference type="InterPro" id="IPR020549">
    <property type="entry name" value="YbeY_CS"/>
</dbReference>
<dbReference type="GO" id="GO:0005737">
    <property type="term" value="C:cytoplasm"/>
    <property type="evidence" value="ECO:0007669"/>
    <property type="project" value="UniProtKB-SubCell"/>
</dbReference>
<feature type="binding site" evidence="9">
    <location>
        <position position="112"/>
    </location>
    <ligand>
        <name>Zn(2+)</name>
        <dbReference type="ChEBI" id="CHEBI:29105"/>
        <note>catalytic</note>
    </ligand>
</feature>
<dbReference type="Gene3D" id="3.40.390.30">
    <property type="entry name" value="Metalloproteases ('zincins'), catalytic domain"/>
    <property type="match status" value="1"/>
</dbReference>
<reference evidence="11" key="2">
    <citation type="journal article" date="2019" name="MicrobiologyOpen">
        <title>High-quality draft genome sequence of Gaiella occulta isolated from a 150 meter deep mineral water borehole and comparison with the genome sequences of other deep-branching lineages of the phylum Actinobacteria.</title>
        <authorList>
            <person name="Severino R."/>
            <person name="Froufe H.J.C."/>
            <person name="Barroso C."/>
            <person name="Albuquerque L."/>
            <person name="Lobo-da-Cunha A."/>
            <person name="da Costa M.S."/>
            <person name="Egas C."/>
        </authorList>
    </citation>
    <scope>NUCLEOTIDE SEQUENCE [LARGE SCALE GENOMIC DNA]</scope>
    <source>
        <strain evidence="11">F2-233</strain>
    </source>
</reference>
<comment type="subcellular location">
    <subcellularLocation>
        <location evidence="9">Cytoplasm</location>
    </subcellularLocation>
</comment>
<dbReference type="GO" id="GO:0004222">
    <property type="term" value="F:metalloendopeptidase activity"/>
    <property type="evidence" value="ECO:0007669"/>
    <property type="project" value="InterPro"/>
</dbReference>
<dbReference type="AlphaFoldDB" id="A0A7M2YVG9"/>
<comment type="cofactor">
    <cofactor evidence="9">
        <name>Zn(2+)</name>
        <dbReference type="ChEBI" id="CHEBI:29105"/>
    </cofactor>
    <text evidence="9">Binds 1 zinc ion.</text>
</comment>
<dbReference type="PANTHER" id="PTHR46986">
    <property type="entry name" value="ENDORIBONUCLEASE YBEY, CHLOROPLASTIC"/>
    <property type="match status" value="1"/>
</dbReference>
<keyword evidence="7 9" id="KW-0378">Hydrolase</keyword>
<dbReference type="GO" id="GO:0004521">
    <property type="term" value="F:RNA endonuclease activity"/>
    <property type="evidence" value="ECO:0007669"/>
    <property type="project" value="UniProtKB-UniRule"/>
</dbReference>
<dbReference type="SUPFAM" id="SSF55486">
    <property type="entry name" value="Metalloproteases ('zincins'), catalytic domain"/>
    <property type="match status" value="1"/>
</dbReference>
<gene>
    <name evidence="9" type="primary">ybeY</name>
    <name evidence="10" type="ORF">Gocc_2774</name>
</gene>
<comment type="caution">
    <text evidence="10">The sequence shown here is derived from an EMBL/GenBank/DDBJ whole genome shotgun (WGS) entry which is preliminary data.</text>
</comment>
<feature type="binding site" evidence="9">
    <location>
        <position position="106"/>
    </location>
    <ligand>
        <name>Zn(2+)</name>
        <dbReference type="ChEBI" id="CHEBI:29105"/>
        <note>catalytic</note>
    </ligand>
</feature>
<keyword evidence="9" id="KW-0963">Cytoplasm</keyword>
<evidence type="ECO:0000256" key="9">
    <source>
        <dbReference type="HAMAP-Rule" id="MF_00009"/>
    </source>
</evidence>
<dbReference type="GO" id="GO:0006364">
    <property type="term" value="P:rRNA processing"/>
    <property type="evidence" value="ECO:0007669"/>
    <property type="project" value="UniProtKB-UniRule"/>
</dbReference>
<reference evidence="10 11" key="1">
    <citation type="submission" date="2018-07" db="EMBL/GenBank/DDBJ databases">
        <title>High-quality-draft genome sequence of Gaiella occulta.</title>
        <authorList>
            <person name="Severino R."/>
            <person name="Froufe H.J.C."/>
            <person name="Rainey F.A."/>
            <person name="Barroso C."/>
            <person name="Albuquerque L."/>
            <person name="Lobo-Da-Cunha A."/>
            <person name="Da Costa M.S."/>
            <person name="Egas C."/>
        </authorList>
    </citation>
    <scope>NUCLEOTIDE SEQUENCE [LARGE SCALE GENOMIC DNA]</scope>
    <source>
        <strain evidence="10 11">F2-233</strain>
    </source>
</reference>
<dbReference type="GO" id="GO:0008270">
    <property type="term" value="F:zinc ion binding"/>
    <property type="evidence" value="ECO:0007669"/>
    <property type="project" value="UniProtKB-UniRule"/>
</dbReference>
<evidence type="ECO:0000313" key="11">
    <source>
        <dbReference type="Proteomes" id="UP000254134"/>
    </source>
</evidence>